<dbReference type="PANTHER" id="PTHR19302">
    <property type="entry name" value="GAMMA TUBULIN COMPLEX PROTEIN"/>
    <property type="match status" value="1"/>
</dbReference>
<dbReference type="AlphaFoldDB" id="A0AAV2YRB8"/>
<reference evidence="8" key="1">
    <citation type="submission" date="2022-11" db="EMBL/GenBank/DDBJ databases">
        <authorList>
            <person name="Morgan W.R."/>
            <person name="Tartar A."/>
        </authorList>
    </citation>
    <scope>NUCLEOTIDE SEQUENCE</scope>
    <source>
        <strain evidence="8">ARSEF 373</strain>
    </source>
</reference>
<dbReference type="Pfam" id="PF04130">
    <property type="entry name" value="GCP_C_terminal"/>
    <property type="match status" value="1"/>
</dbReference>
<gene>
    <name evidence="8" type="ORF">N0F65_009117</name>
</gene>
<keyword evidence="9" id="KW-1185">Reference proteome</keyword>
<protein>
    <recommendedName>
        <fullName evidence="5">Spindle pole body component</fullName>
    </recommendedName>
</protein>
<evidence type="ECO:0000313" key="9">
    <source>
        <dbReference type="Proteomes" id="UP001146120"/>
    </source>
</evidence>
<dbReference type="InterPro" id="IPR007259">
    <property type="entry name" value="GCP"/>
</dbReference>
<reference evidence="8" key="2">
    <citation type="journal article" date="2023" name="Microbiol Resour">
        <title>Decontamination and Annotation of the Draft Genome Sequence of the Oomycete Lagenidium giganteum ARSEF 373.</title>
        <authorList>
            <person name="Morgan W.R."/>
            <person name="Tartar A."/>
        </authorList>
    </citation>
    <scope>NUCLEOTIDE SEQUENCE</scope>
    <source>
        <strain evidence="8">ARSEF 373</strain>
    </source>
</reference>
<evidence type="ECO:0000256" key="1">
    <source>
        <dbReference type="ARBA" id="ARBA00010337"/>
    </source>
</evidence>
<dbReference type="EMBL" id="DAKRPA010000187">
    <property type="protein sequence ID" value="DAZ95843.1"/>
    <property type="molecule type" value="Genomic_DNA"/>
</dbReference>
<dbReference type="GO" id="GO:0007020">
    <property type="term" value="P:microtubule nucleation"/>
    <property type="evidence" value="ECO:0007669"/>
    <property type="project" value="InterPro"/>
</dbReference>
<dbReference type="GO" id="GO:0051011">
    <property type="term" value="F:microtubule minus-end binding"/>
    <property type="evidence" value="ECO:0007669"/>
    <property type="project" value="TreeGrafter"/>
</dbReference>
<evidence type="ECO:0000256" key="3">
    <source>
        <dbReference type="ARBA" id="ARBA00022701"/>
    </source>
</evidence>
<dbReference type="GO" id="GO:0051321">
    <property type="term" value="P:meiotic cell cycle"/>
    <property type="evidence" value="ECO:0007669"/>
    <property type="project" value="TreeGrafter"/>
</dbReference>
<dbReference type="GO" id="GO:0051225">
    <property type="term" value="P:spindle assembly"/>
    <property type="evidence" value="ECO:0007669"/>
    <property type="project" value="TreeGrafter"/>
</dbReference>
<evidence type="ECO:0000256" key="6">
    <source>
        <dbReference type="SAM" id="MobiDB-lite"/>
    </source>
</evidence>
<evidence type="ECO:0000256" key="5">
    <source>
        <dbReference type="RuleBase" id="RU363050"/>
    </source>
</evidence>
<comment type="subcellular location">
    <subcellularLocation>
        <location evidence="5">Cytoplasm</location>
        <location evidence="5">Cytoskeleton</location>
        <location evidence="5">Microtubule organizing center</location>
    </subcellularLocation>
</comment>
<dbReference type="GO" id="GO:0005874">
    <property type="term" value="C:microtubule"/>
    <property type="evidence" value="ECO:0007669"/>
    <property type="project" value="UniProtKB-KW"/>
</dbReference>
<sequence>MTLYGHKDQDVDMSDAHESSTRVLQPPGGQGDDVYQALYGGDTAVPSSKSSTRVQREPGGGGSDAHEALYGGGSRFEQTASVRVQREPGGGGNAMYQTIYDSGDVIAMVRPQVRVLREPGGGGDSMQTHLYGSSPRGKSVVAVVDASSIQGGNENSSHSSAESMKLSAAEPMDVEEMDAVTDDAEMDVEMAKPSSAAVDAAVVFPFPVLEPSVFVPECSDENEQDLFSKLLAKVRNSSMIDLMPFELVVQAHIAEPIRALHDNLDALALQWLRSSLHIKAHCGWLRRLMLMGDGLCMDIFARDLLAALHSPTGVTMGLPGRLTEALIMSMTEARTVQDNISRLFHYHVASNTAEVFSSWHVGGKVTDVLDRIELRYTLQWPFGVVFSLSALATYTRVHRLLLFLRLTHLELTAASLQLRKGTRQVQRSSVPAQRHECHLSDQLLSMAHFVMNALSESLIGNVLVVLWNDFETNISNARSVRDLRKLHDEFVDRVAHACLLGRGANADELHAALMETLHPIWQFTALVRTFEVVPGSLQDTASTQLRELCQELHTKVQALVHHLARMHNYPERSARDAAQVLLLRLQFNHYFTDE</sequence>
<comment type="caution">
    <text evidence="8">The sequence shown here is derived from an EMBL/GenBank/DDBJ whole genome shotgun (WGS) entry which is preliminary data.</text>
</comment>
<organism evidence="8 9">
    <name type="scientific">Lagenidium giganteum</name>
    <dbReference type="NCBI Taxonomy" id="4803"/>
    <lineage>
        <taxon>Eukaryota</taxon>
        <taxon>Sar</taxon>
        <taxon>Stramenopiles</taxon>
        <taxon>Oomycota</taxon>
        <taxon>Peronosporomycetes</taxon>
        <taxon>Pythiales</taxon>
        <taxon>Pythiaceae</taxon>
    </lineage>
</organism>
<feature type="domain" description="Gamma tubulin complex component C-terminal" evidence="7">
    <location>
        <begin position="280"/>
        <end position="591"/>
    </location>
</feature>
<dbReference type="GO" id="GO:0000930">
    <property type="term" value="C:gamma-tubulin complex"/>
    <property type="evidence" value="ECO:0007669"/>
    <property type="project" value="TreeGrafter"/>
</dbReference>
<dbReference type="GO" id="GO:0031122">
    <property type="term" value="P:cytoplasmic microtubule organization"/>
    <property type="evidence" value="ECO:0007669"/>
    <property type="project" value="TreeGrafter"/>
</dbReference>
<dbReference type="GO" id="GO:0043015">
    <property type="term" value="F:gamma-tubulin binding"/>
    <property type="evidence" value="ECO:0007669"/>
    <property type="project" value="InterPro"/>
</dbReference>
<keyword evidence="2 5" id="KW-0963">Cytoplasm</keyword>
<dbReference type="PANTHER" id="PTHR19302:SF70">
    <property type="entry name" value="GAMMA-TUBULIN COMPLEX COMPONENT 6"/>
    <property type="match status" value="1"/>
</dbReference>
<evidence type="ECO:0000259" key="7">
    <source>
        <dbReference type="Pfam" id="PF04130"/>
    </source>
</evidence>
<keyword evidence="3 5" id="KW-0493">Microtubule</keyword>
<feature type="region of interest" description="Disordered" evidence="6">
    <location>
        <begin position="1"/>
        <end position="67"/>
    </location>
</feature>
<proteinExistence type="inferred from homology"/>
<dbReference type="GO" id="GO:0000278">
    <property type="term" value="P:mitotic cell cycle"/>
    <property type="evidence" value="ECO:0007669"/>
    <property type="project" value="TreeGrafter"/>
</dbReference>
<evidence type="ECO:0000256" key="2">
    <source>
        <dbReference type="ARBA" id="ARBA00022490"/>
    </source>
</evidence>
<feature type="compositionally biased region" description="Basic and acidic residues" evidence="6">
    <location>
        <begin position="1"/>
        <end position="20"/>
    </location>
</feature>
<accession>A0AAV2YRB8</accession>
<name>A0AAV2YRB8_9STRA</name>
<dbReference type="InterPro" id="IPR040457">
    <property type="entry name" value="GCP_C"/>
</dbReference>
<dbReference type="Proteomes" id="UP001146120">
    <property type="component" value="Unassembled WGS sequence"/>
</dbReference>
<evidence type="ECO:0000256" key="4">
    <source>
        <dbReference type="ARBA" id="ARBA00023212"/>
    </source>
</evidence>
<dbReference type="GO" id="GO:0000922">
    <property type="term" value="C:spindle pole"/>
    <property type="evidence" value="ECO:0007669"/>
    <property type="project" value="InterPro"/>
</dbReference>
<keyword evidence="4 5" id="KW-0206">Cytoskeleton</keyword>
<dbReference type="Gene3D" id="1.20.120.1900">
    <property type="entry name" value="Gamma-tubulin complex, C-terminal domain"/>
    <property type="match status" value="1"/>
</dbReference>
<evidence type="ECO:0000313" key="8">
    <source>
        <dbReference type="EMBL" id="DAZ95843.1"/>
    </source>
</evidence>
<comment type="similarity">
    <text evidence="1 5">Belongs to the TUBGCP family.</text>
</comment>
<dbReference type="InterPro" id="IPR042241">
    <property type="entry name" value="GCP_C_sf"/>
</dbReference>